<feature type="transmembrane region" description="Helical" evidence="1">
    <location>
        <begin position="74"/>
        <end position="94"/>
    </location>
</feature>
<proteinExistence type="predicted"/>
<dbReference type="AlphaFoldDB" id="A0A0R3S8I8"/>
<keyword evidence="1" id="KW-1133">Transmembrane helix</keyword>
<evidence type="ECO:0000313" key="2">
    <source>
        <dbReference type="EMBL" id="VDL16270.1"/>
    </source>
</evidence>
<dbReference type="Proteomes" id="UP000274504">
    <property type="component" value="Unassembled WGS sequence"/>
</dbReference>
<evidence type="ECO:0000256" key="1">
    <source>
        <dbReference type="SAM" id="Phobius"/>
    </source>
</evidence>
<name>A0A0R3S8I8_HYMDI</name>
<evidence type="ECO:0000313" key="3">
    <source>
        <dbReference type="Proteomes" id="UP000274504"/>
    </source>
</evidence>
<reference evidence="2 3" key="2">
    <citation type="submission" date="2018-11" db="EMBL/GenBank/DDBJ databases">
        <authorList>
            <consortium name="Pathogen Informatics"/>
        </authorList>
    </citation>
    <scope>NUCLEOTIDE SEQUENCE [LARGE SCALE GENOMIC DNA]</scope>
</reference>
<protein>
    <submittedName>
        <fullName evidence="2 4">Uncharacterized protein</fullName>
    </submittedName>
</protein>
<reference evidence="4" key="1">
    <citation type="submission" date="2017-02" db="UniProtKB">
        <authorList>
            <consortium name="WormBaseParasite"/>
        </authorList>
    </citation>
    <scope>IDENTIFICATION</scope>
</reference>
<evidence type="ECO:0000313" key="4">
    <source>
        <dbReference type="WBParaSite" id="HDID_0000046801-mRNA-1"/>
    </source>
</evidence>
<organism evidence="4">
    <name type="scientific">Hymenolepis diminuta</name>
    <name type="common">Rat tapeworm</name>
    <dbReference type="NCBI Taxonomy" id="6216"/>
    <lineage>
        <taxon>Eukaryota</taxon>
        <taxon>Metazoa</taxon>
        <taxon>Spiralia</taxon>
        <taxon>Lophotrochozoa</taxon>
        <taxon>Platyhelminthes</taxon>
        <taxon>Cestoda</taxon>
        <taxon>Eucestoda</taxon>
        <taxon>Cyclophyllidea</taxon>
        <taxon>Hymenolepididae</taxon>
        <taxon>Hymenolepis</taxon>
    </lineage>
</organism>
<dbReference type="EMBL" id="UYSG01000063">
    <property type="protein sequence ID" value="VDL16270.1"/>
    <property type="molecule type" value="Genomic_DNA"/>
</dbReference>
<keyword evidence="1" id="KW-0812">Transmembrane</keyword>
<accession>A0A0R3S8I8</accession>
<gene>
    <name evidence="2" type="ORF">HDID_LOCUS469</name>
</gene>
<keyword evidence="1" id="KW-0472">Membrane</keyword>
<sequence>MTPIHSGKMMTGYIRFSSAGSWKQYIFRTKIMFIGKKTGFLIEDINTRSFYWDPIKYLISGFSDKVLRNLLLEYYSILLIFILIVCNIYNYSYINSI</sequence>
<dbReference type="WBParaSite" id="HDID_0000046801-mRNA-1">
    <property type="protein sequence ID" value="HDID_0000046801-mRNA-1"/>
    <property type="gene ID" value="HDID_0000046801"/>
</dbReference>